<name>A0A1I2I845_9ACTN</name>
<dbReference type="STRING" id="35752.SAMN05421541_109284"/>
<evidence type="ECO:0000313" key="1">
    <source>
        <dbReference type="EMBL" id="SFF37066.1"/>
    </source>
</evidence>
<reference evidence="1 2" key="1">
    <citation type="submission" date="2016-10" db="EMBL/GenBank/DDBJ databases">
        <authorList>
            <person name="de Groot N.N."/>
        </authorList>
    </citation>
    <scope>NUCLEOTIDE SEQUENCE [LARGE SCALE GENOMIC DNA]</scope>
    <source>
        <strain evidence="1 2">DSM 43019</strain>
    </source>
</reference>
<dbReference type="Proteomes" id="UP000199645">
    <property type="component" value="Unassembled WGS sequence"/>
</dbReference>
<dbReference type="AlphaFoldDB" id="A0A1I2I845"/>
<sequence>MVEWVKLEPDIDGFDDTRFERHLDRARSSGIRFTTMAALGDAPEQRRSLYDSSWRSTIPVTGPPSR</sequence>
<gene>
    <name evidence="1" type="ORF">SAMN05421541_109284</name>
</gene>
<organism evidence="1 2">
    <name type="scientific">Actinoplanes philippinensis</name>
    <dbReference type="NCBI Taxonomy" id="35752"/>
    <lineage>
        <taxon>Bacteria</taxon>
        <taxon>Bacillati</taxon>
        <taxon>Actinomycetota</taxon>
        <taxon>Actinomycetes</taxon>
        <taxon>Micromonosporales</taxon>
        <taxon>Micromonosporaceae</taxon>
        <taxon>Actinoplanes</taxon>
    </lineage>
</organism>
<accession>A0A1I2I845</accession>
<proteinExistence type="predicted"/>
<evidence type="ECO:0000313" key="2">
    <source>
        <dbReference type="Proteomes" id="UP000199645"/>
    </source>
</evidence>
<keyword evidence="2" id="KW-1185">Reference proteome</keyword>
<dbReference type="EMBL" id="FONV01000009">
    <property type="protein sequence ID" value="SFF37066.1"/>
    <property type="molecule type" value="Genomic_DNA"/>
</dbReference>
<protein>
    <submittedName>
        <fullName evidence="1">Uncharacterized protein</fullName>
    </submittedName>
</protein>